<evidence type="ECO:0000256" key="4">
    <source>
        <dbReference type="SAM" id="MobiDB-lite"/>
    </source>
</evidence>
<evidence type="ECO:0000256" key="3">
    <source>
        <dbReference type="ARBA" id="ARBA00022801"/>
    </source>
</evidence>
<dbReference type="EMBL" id="CP044426">
    <property type="protein sequence ID" value="QFG37295.1"/>
    <property type="molecule type" value="Genomic_DNA"/>
</dbReference>
<accession>A0AAE6NYE4</accession>
<dbReference type="AlphaFoldDB" id="A0AAE6NYE4"/>
<dbReference type="GO" id="GO:0008233">
    <property type="term" value="F:peptidase activity"/>
    <property type="evidence" value="ECO:0007669"/>
    <property type="project" value="UniProtKB-KW"/>
</dbReference>
<dbReference type="RefSeq" id="WP_147428085.1">
    <property type="nucleotide sequence ID" value="NZ_CP044426.1"/>
</dbReference>
<gene>
    <name evidence="6" type="ORF">ESD82_14090</name>
</gene>
<keyword evidence="2" id="KW-0645">Protease</keyword>
<dbReference type="Proteomes" id="UP000326453">
    <property type="component" value="Chromosome 1"/>
</dbReference>
<evidence type="ECO:0000313" key="7">
    <source>
        <dbReference type="Proteomes" id="UP000326453"/>
    </source>
</evidence>
<evidence type="ECO:0000256" key="1">
    <source>
        <dbReference type="ARBA" id="ARBA00022612"/>
    </source>
</evidence>
<proteinExistence type="predicted"/>
<dbReference type="Pfam" id="PF04586">
    <property type="entry name" value="Peptidase_S78"/>
    <property type="match status" value="1"/>
</dbReference>
<sequence length="223" mass="24224">MPGHRSGSTRDQLGVVEAAELRPEGLWVRMKFRSNDAARAVLADIAEGTLRGLSIGYSVRRWSEGRESGRRVRKALQWSPVEVSIVPVPADPGAHFRNGETPMPETAETTTTTTQAGGETVTRAAINAEIRTIAETAGLTRAWADAQIDAEASAEDARAAAFTEMRKRAEATTTRTTPAEVGFSHDDPTVIATRAGEALYARSHPEHQLSEAARPYRSWFRVG</sequence>
<keyword evidence="1" id="KW-1188">Viral release from host cell</keyword>
<feature type="domain" description="Prohead serine protease" evidence="5">
    <location>
        <begin position="24"/>
        <end position="96"/>
    </location>
</feature>
<evidence type="ECO:0000256" key="2">
    <source>
        <dbReference type="ARBA" id="ARBA00022670"/>
    </source>
</evidence>
<dbReference type="InterPro" id="IPR054613">
    <property type="entry name" value="Peptidase_S78_dom"/>
</dbReference>
<organism evidence="6 7">
    <name type="scientific">Paracoccus pantotrophus</name>
    <name type="common">Thiosphaera pantotropha</name>
    <dbReference type="NCBI Taxonomy" id="82367"/>
    <lineage>
        <taxon>Bacteria</taxon>
        <taxon>Pseudomonadati</taxon>
        <taxon>Pseudomonadota</taxon>
        <taxon>Alphaproteobacteria</taxon>
        <taxon>Rhodobacterales</taxon>
        <taxon>Paracoccaceae</taxon>
        <taxon>Paracoccus</taxon>
    </lineage>
</organism>
<protein>
    <recommendedName>
        <fullName evidence="5">Prohead serine protease domain-containing protein</fullName>
    </recommendedName>
</protein>
<dbReference type="GO" id="GO:0006508">
    <property type="term" value="P:proteolysis"/>
    <property type="evidence" value="ECO:0007669"/>
    <property type="project" value="UniProtKB-KW"/>
</dbReference>
<name>A0AAE6NYE4_PARPN</name>
<evidence type="ECO:0000259" key="5">
    <source>
        <dbReference type="Pfam" id="PF04586"/>
    </source>
</evidence>
<reference evidence="6 7" key="1">
    <citation type="submission" date="2019-01" db="EMBL/GenBank/DDBJ databases">
        <title>Complete Genome Sequence and Annotation of the Paracoccus pantotrophus type strain DSM 2944.</title>
        <authorList>
            <person name="Bockwoldt J.A."/>
            <person name="Zimmermann M."/>
            <person name="Tiso T."/>
            <person name="Blank L.M."/>
        </authorList>
    </citation>
    <scope>NUCLEOTIDE SEQUENCE [LARGE SCALE GENOMIC DNA]</scope>
    <source>
        <strain evidence="6 7">DSM 2944</strain>
    </source>
</reference>
<feature type="compositionally biased region" description="Low complexity" evidence="4">
    <location>
        <begin position="100"/>
        <end position="113"/>
    </location>
</feature>
<dbReference type="GeneID" id="51371713"/>
<dbReference type="KEGG" id="ppan:ESD82_14090"/>
<keyword evidence="3" id="KW-0378">Hydrolase</keyword>
<feature type="region of interest" description="Disordered" evidence="4">
    <location>
        <begin position="89"/>
        <end position="113"/>
    </location>
</feature>
<evidence type="ECO:0000313" key="6">
    <source>
        <dbReference type="EMBL" id="QFG37295.1"/>
    </source>
</evidence>